<dbReference type="PANTHER" id="PTHR22916">
    <property type="entry name" value="GLYCOSYLTRANSFERASE"/>
    <property type="match status" value="1"/>
</dbReference>
<evidence type="ECO:0000313" key="2">
    <source>
        <dbReference type="EMBL" id="HBJ07706.1"/>
    </source>
</evidence>
<dbReference type="EMBL" id="DNWC01000026">
    <property type="protein sequence ID" value="HBJ07706.1"/>
    <property type="molecule type" value="Genomic_DNA"/>
</dbReference>
<dbReference type="PANTHER" id="PTHR22916:SF67">
    <property type="entry name" value="COLANIC ACID BIOSYNTHESIS GLYCOSYL TRANSFERASE WCAE-RELATED"/>
    <property type="match status" value="1"/>
</dbReference>
<evidence type="ECO:0000259" key="1">
    <source>
        <dbReference type="Pfam" id="PF00535"/>
    </source>
</evidence>
<dbReference type="SUPFAM" id="SSF53448">
    <property type="entry name" value="Nucleotide-diphospho-sugar transferases"/>
    <property type="match status" value="1"/>
</dbReference>
<keyword evidence="2" id="KW-0808">Transferase</keyword>
<proteinExistence type="predicted"/>
<evidence type="ECO:0000313" key="3">
    <source>
        <dbReference type="Proteomes" id="UP000262954"/>
    </source>
</evidence>
<dbReference type="Gene3D" id="3.90.550.10">
    <property type="entry name" value="Spore Coat Polysaccharide Biosynthesis Protein SpsA, Chain A"/>
    <property type="match status" value="1"/>
</dbReference>
<dbReference type="InterPro" id="IPR001173">
    <property type="entry name" value="Glyco_trans_2-like"/>
</dbReference>
<name>A0A354LZL7_9BACT</name>
<sequence length="253" mass="29500">MKLSIITINRNNAIGLEQTIKSVISLKYSNFEYIVIDGASTDNSIDIIRKYASSITFWISEPDKGIYNAMNKAVDFASGEYIFFLNSGDIFTDGCSFDFMNNATTDFIFTSVIMNNKHIRIKSTPPKRLNKFDLYEGICHQATIIKRSVFIEQGKYDEEFKIIADWGLLIKAICLNKKSYTIVPETLVKYNTQGISSQASMHKNILLQKKNFNTKYGFHINKYFYYLYRLKPYILIRRIYMKISHIINHYNKR</sequence>
<feature type="domain" description="Glycosyltransferase 2-like" evidence="1">
    <location>
        <begin position="4"/>
        <end position="105"/>
    </location>
</feature>
<dbReference type="GO" id="GO:0016758">
    <property type="term" value="F:hexosyltransferase activity"/>
    <property type="evidence" value="ECO:0007669"/>
    <property type="project" value="UniProtKB-ARBA"/>
</dbReference>
<gene>
    <name evidence="2" type="ORF">DDY73_01760</name>
</gene>
<comment type="caution">
    <text evidence="2">The sequence shown here is derived from an EMBL/GenBank/DDBJ whole genome shotgun (WGS) entry which is preliminary data.</text>
</comment>
<dbReference type="Proteomes" id="UP000262954">
    <property type="component" value="Unassembled WGS sequence"/>
</dbReference>
<reference evidence="2 3" key="1">
    <citation type="journal article" date="2018" name="Nat. Biotechnol.">
        <title>A standardized bacterial taxonomy based on genome phylogeny substantially revises the tree of life.</title>
        <authorList>
            <person name="Parks D.H."/>
            <person name="Chuvochina M."/>
            <person name="Waite D.W."/>
            <person name="Rinke C."/>
            <person name="Skarshewski A."/>
            <person name="Chaumeil P.A."/>
            <person name="Hugenholtz P."/>
        </authorList>
    </citation>
    <scope>NUCLEOTIDE SEQUENCE [LARGE SCALE GENOMIC DNA]</scope>
    <source>
        <strain evidence="2">UBA11482</strain>
    </source>
</reference>
<dbReference type="AlphaFoldDB" id="A0A354LZL7"/>
<dbReference type="InterPro" id="IPR029044">
    <property type="entry name" value="Nucleotide-diphossugar_trans"/>
</dbReference>
<protein>
    <submittedName>
        <fullName evidence="2">Glycosyltransferase</fullName>
    </submittedName>
</protein>
<accession>A0A354LZL7</accession>
<dbReference type="RefSeq" id="WP_022389559.1">
    <property type="nucleotide sequence ID" value="NZ_CAUAJF010000045.1"/>
</dbReference>
<dbReference type="CDD" id="cd06433">
    <property type="entry name" value="GT_2_WfgS_like"/>
    <property type="match status" value="1"/>
</dbReference>
<organism evidence="2 3">
    <name type="scientific">Coprobacter fastidiosus</name>
    <dbReference type="NCBI Taxonomy" id="1099853"/>
    <lineage>
        <taxon>Bacteria</taxon>
        <taxon>Pseudomonadati</taxon>
        <taxon>Bacteroidota</taxon>
        <taxon>Bacteroidia</taxon>
        <taxon>Bacteroidales</taxon>
        <taxon>Barnesiellaceae</taxon>
        <taxon>Coprobacter</taxon>
    </lineage>
</organism>
<dbReference type="Pfam" id="PF00535">
    <property type="entry name" value="Glycos_transf_2"/>
    <property type="match status" value="1"/>
</dbReference>